<evidence type="ECO:0000259" key="7">
    <source>
        <dbReference type="Pfam" id="PF08544"/>
    </source>
</evidence>
<dbReference type="SUPFAM" id="SSF55060">
    <property type="entry name" value="GHMP Kinase, C-terminal domain"/>
    <property type="match status" value="1"/>
</dbReference>
<dbReference type="InterPro" id="IPR020568">
    <property type="entry name" value="Ribosomal_Su5_D2-typ_SF"/>
</dbReference>
<reference evidence="8 9" key="1">
    <citation type="submission" date="2020-04" db="EMBL/GenBank/DDBJ databases">
        <title>Novel Paenibacillus strain UniB2 isolated from commercial digestive syrup.</title>
        <authorList>
            <person name="Thorat V."/>
            <person name="Kirdat K."/>
            <person name="Tiwarekar B."/>
            <person name="Yadav A."/>
        </authorList>
    </citation>
    <scope>NUCLEOTIDE SEQUENCE [LARGE SCALE GENOMIC DNA]</scope>
    <source>
        <strain evidence="8 9">UniB2</strain>
    </source>
</reference>
<dbReference type="RefSeq" id="WP_168908807.1">
    <property type="nucleotide sequence ID" value="NZ_CP051428.1"/>
</dbReference>
<dbReference type="InterPro" id="IPR013750">
    <property type="entry name" value="GHMP_kinase_C_dom"/>
</dbReference>
<name>A0A6H2H1H2_9BACL</name>
<accession>A0A6H2H1H2</accession>
<gene>
    <name evidence="8" type="ORF">HGI30_17915</name>
</gene>
<keyword evidence="1" id="KW-0808">Transferase</keyword>
<dbReference type="InterPro" id="IPR006204">
    <property type="entry name" value="GHMP_kinase_N_dom"/>
</dbReference>
<evidence type="ECO:0000256" key="4">
    <source>
        <dbReference type="ARBA" id="ARBA00022840"/>
    </source>
</evidence>
<keyword evidence="9" id="KW-1185">Reference proteome</keyword>
<keyword evidence="4" id="KW-0067">ATP-binding</keyword>
<evidence type="ECO:0000256" key="1">
    <source>
        <dbReference type="ARBA" id="ARBA00022679"/>
    </source>
</evidence>
<dbReference type="GO" id="GO:0042352">
    <property type="term" value="P:GDP-L-fucose salvage"/>
    <property type="evidence" value="ECO:0007669"/>
    <property type="project" value="TreeGrafter"/>
</dbReference>
<dbReference type="InterPro" id="IPR052203">
    <property type="entry name" value="GHMP_Kinase-Related"/>
</dbReference>
<dbReference type="EMBL" id="CP051428">
    <property type="protein sequence ID" value="QJC53266.1"/>
    <property type="molecule type" value="Genomic_DNA"/>
</dbReference>
<dbReference type="AlphaFoldDB" id="A0A6H2H1H2"/>
<proteinExistence type="inferred from homology"/>
<dbReference type="Pfam" id="PF00288">
    <property type="entry name" value="GHMP_kinases_N"/>
    <property type="match status" value="1"/>
</dbReference>
<keyword evidence="3 8" id="KW-0418">Kinase</keyword>
<dbReference type="PANTHER" id="PTHR32463:SF0">
    <property type="entry name" value="L-FUCOSE KINASE"/>
    <property type="match status" value="1"/>
</dbReference>
<keyword evidence="2" id="KW-0547">Nucleotide-binding</keyword>
<dbReference type="InterPro" id="IPR036554">
    <property type="entry name" value="GHMP_kinase_C_sf"/>
</dbReference>
<dbReference type="Pfam" id="PF08544">
    <property type="entry name" value="GHMP_kinases_C"/>
    <property type="match status" value="1"/>
</dbReference>
<dbReference type="KEGG" id="palr:HGI30_17915"/>
<dbReference type="GO" id="GO:0005524">
    <property type="term" value="F:ATP binding"/>
    <property type="evidence" value="ECO:0007669"/>
    <property type="project" value="UniProtKB-KW"/>
</dbReference>
<dbReference type="Gene3D" id="3.30.230.120">
    <property type="match status" value="1"/>
</dbReference>
<dbReference type="PANTHER" id="PTHR32463">
    <property type="entry name" value="L-FUCOSE KINASE"/>
    <property type="match status" value="1"/>
</dbReference>
<evidence type="ECO:0000256" key="3">
    <source>
        <dbReference type="ARBA" id="ARBA00022777"/>
    </source>
</evidence>
<evidence type="ECO:0000256" key="5">
    <source>
        <dbReference type="ARBA" id="ARBA00038121"/>
    </source>
</evidence>
<evidence type="ECO:0000313" key="9">
    <source>
        <dbReference type="Proteomes" id="UP000502136"/>
    </source>
</evidence>
<organism evidence="8 9">
    <name type="scientific">Paenibacillus albicereus</name>
    <dbReference type="NCBI Taxonomy" id="2726185"/>
    <lineage>
        <taxon>Bacteria</taxon>
        <taxon>Bacillati</taxon>
        <taxon>Bacillota</taxon>
        <taxon>Bacilli</taxon>
        <taxon>Bacillales</taxon>
        <taxon>Paenibacillaceae</taxon>
        <taxon>Paenibacillus</taxon>
    </lineage>
</organism>
<evidence type="ECO:0000259" key="6">
    <source>
        <dbReference type="Pfam" id="PF00288"/>
    </source>
</evidence>
<evidence type="ECO:0000256" key="2">
    <source>
        <dbReference type="ARBA" id="ARBA00022741"/>
    </source>
</evidence>
<evidence type="ECO:0000313" key="8">
    <source>
        <dbReference type="EMBL" id="QJC53266.1"/>
    </source>
</evidence>
<dbReference type="SUPFAM" id="SSF54211">
    <property type="entry name" value="Ribosomal protein S5 domain 2-like"/>
    <property type="match status" value="1"/>
</dbReference>
<dbReference type="Proteomes" id="UP000502136">
    <property type="component" value="Chromosome"/>
</dbReference>
<protein>
    <submittedName>
        <fullName evidence="8">GHMP kinase</fullName>
    </submittedName>
</protein>
<feature type="domain" description="GHMP kinase N-terminal" evidence="6">
    <location>
        <begin position="72"/>
        <end position="155"/>
    </location>
</feature>
<dbReference type="GO" id="GO:0050201">
    <property type="term" value="F:fucokinase activity"/>
    <property type="evidence" value="ECO:0007669"/>
    <property type="project" value="TreeGrafter"/>
</dbReference>
<dbReference type="InterPro" id="IPR014606">
    <property type="entry name" value="Heptose_7-P_kinase"/>
</dbReference>
<dbReference type="PRINTS" id="PR00960">
    <property type="entry name" value="LMBPPROTEIN"/>
</dbReference>
<sequence length="324" mass="35100">MLISKTPLRISFAGGGTDIRAFYGVHGGAVISAAIDKYVYVALHKRFDGRIRIAADAVEEVERVGDIRHDLVRAVLEATGIRGGVDIAIFSDIPSAGTGLGSSSALTVGLLNACHRYQGRAVSQRRLAEQACEIEIDVLQAPIGKQDQYAAALGGLRHYAFHRDGAVDEEPIRMAAERLEGLQRSLLLFYTGITRSASAILRRQTDDAARNMEYWMRIKAQCETMRRALEDGTGGETLGAILHEGWEWKKRLADGITTPAIDEWYGQALRNGATGGKIAGAGGGGFLLLHAEERHHAALREKIGLPALDVRFDRLGTRAAACLD</sequence>
<dbReference type="InterPro" id="IPR001174">
    <property type="entry name" value="HddA/FKP"/>
</dbReference>
<dbReference type="PIRSF" id="PIRSF036406">
    <property type="entry name" value="Hept_kin"/>
    <property type="match status" value="1"/>
</dbReference>
<comment type="similarity">
    <text evidence="5">Belongs to the GHMP kinase family.</text>
</comment>
<feature type="domain" description="GHMP kinase C-terminal" evidence="7">
    <location>
        <begin position="236"/>
        <end position="297"/>
    </location>
</feature>